<dbReference type="PANTHER" id="PTHR42912:SF80">
    <property type="entry name" value="METHYLTRANSFERASE DOMAIN-CONTAINING PROTEIN"/>
    <property type="match status" value="1"/>
</dbReference>
<dbReference type="Pfam" id="PF08241">
    <property type="entry name" value="Methyltransf_11"/>
    <property type="match status" value="1"/>
</dbReference>
<proteinExistence type="predicted"/>
<keyword evidence="2" id="KW-0808">Transferase</keyword>
<dbReference type="EMBL" id="JAOQKC010000031">
    <property type="protein sequence ID" value="MCU6698387.1"/>
    <property type="molecule type" value="Genomic_DNA"/>
</dbReference>
<accession>A0ABT2S1C9</accession>
<dbReference type="GO" id="GO:0008168">
    <property type="term" value="F:methyltransferase activity"/>
    <property type="evidence" value="ECO:0007669"/>
    <property type="project" value="UniProtKB-KW"/>
</dbReference>
<dbReference type="CDD" id="cd02440">
    <property type="entry name" value="AdoMet_MTases"/>
    <property type="match status" value="1"/>
</dbReference>
<keyword evidence="3" id="KW-1185">Reference proteome</keyword>
<organism evidence="2 3">
    <name type="scientific">Laedolimicola ammoniilytica</name>
    <dbReference type="NCBI Taxonomy" id="2981771"/>
    <lineage>
        <taxon>Bacteria</taxon>
        <taxon>Bacillati</taxon>
        <taxon>Bacillota</taxon>
        <taxon>Clostridia</taxon>
        <taxon>Lachnospirales</taxon>
        <taxon>Lachnospiraceae</taxon>
        <taxon>Laedolimicola</taxon>
    </lineage>
</organism>
<protein>
    <submittedName>
        <fullName evidence="2">Class I SAM-dependent methyltransferase</fullName>
    </submittedName>
</protein>
<name>A0ABT2S1C9_9FIRM</name>
<reference evidence="2 3" key="1">
    <citation type="journal article" date="2021" name="ISME Commun">
        <title>Automated analysis of genomic sequences facilitates high-throughput and comprehensive description of bacteria.</title>
        <authorList>
            <person name="Hitch T.C.A."/>
        </authorList>
    </citation>
    <scope>NUCLEOTIDE SEQUENCE [LARGE SCALE GENOMIC DNA]</scope>
    <source>
        <strain evidence="2 3">Sanger_04</strain>
    </source>
</reference>
<sequence>MQRQAETIGKRWDYCAKGYDAIVQNEFAGEVAEKWSGLLKEHAPCEKGSVLDIGTGPGFFAVLMGQMGWKVTGIDCSGKMVETASENAKKAGVSAEFYQMDNHQLDFPDESFDYIICRNVTWILYDPLRALEEWKRVLKPGGRVLYFDANWHMTGDEAYREAIKRDEEEYRRLYGEPENTYTGDADTDEEFDKVLYFKEVLRPEWDEIHLPELGYEKIQVIPRVNEQVYSEEKKLLYRSIPMFLVRADKPEE</sequence>
<comment type="caution">
    <text evidence="2">The sequence shown here is derived from an EMBL/GenBank/DDBJ whole genome shotgun (WGS) entry which is preliminary data.</text>
</comment>
<dbReference type="GO" id="GO:0032259">
    <property type="term" value="P:methylation"/>
    <property type="evidence" value="ECO:0007669"/>
    <property type="project" value="UniProtKB-KW"/>
</dbReference>
<dbReference type="Gene3D" id="3.40.50.150">
    <property type="entry name" value="Vaccinia Virus protein VP39"/>
    <property type="match status" value="1"/>
</dbReference>
<keyword evidence="2" id="KW-0489">Methyltransferase</keyword>
<gene>
    <name evidence="2" type="ORF">OCV63_16065</name>
</gene>
<dbReference type="Proteomes" id="UP001652461">
    <property type="component" value="Unassembled WGS sequence"/>
</dbReference>
<dbReference type="RefSeq" id="WP_158365273.1">
    <property type="nucleotide sequence ID" value="NZ_JAOQKC010000031.1"/>
</dbReference>
<dbReference type="SUPFAM" id="SSF53335">
    <property type="entry name" value="S-adenosyl-L-methionine-dependent methyltransferases"/>
    <property type="match status" value="1"/>
</dbReference>
<evidence type="ECO:0000313" key="2">
    <source>
        <dbReference type="EMBL" id="MCU6698387.1"/>
    </source>
</evidence>
<evidence type="ECO:0000313" key="3">
    <source>
        <dbReference type="Proteomes" id="UP001652461"/>
    </source>
</evidence>
<dbReference type="InterPro" id="IPR029063">
    <property type="entry name" value="SAM-dependent_MTases_sf"/>
</dbReference>
<feature type="domain" description="Methyltransferase type 11" evidence="1">
    <location>
        <begin position="51"/>
        <end position="145"/>
    </location>
</feature>
<dbReference type="InterPro" id="IPR050508">
    <property type="entry name" value="Methyltransf_Superfamily"/>
</dbReference>
<evidence type="ECO:0000259" key="1">
    <source>
        <dbReference type="Pfam" id="PF08241"/>
    </source>
</evidence>
<dbReference type="InterPro" id="IPR013216">
    <property type="entry name" value="Methyltransf_11"/>
</dbReference>
<dbReference type="PANTHER" id="PTHR42912">
    <property type="entry name" value="METHYLTRANSFERASE"/>
    <property type="match status" value="1"/>
</dbReference>